<dbReference type="InterPro" id="IPR058352">
    <property type="entry name" value="DUF8039"/>
</dbReference>
<dbReference type="AlphaFoldDB" id="A0A4U6UC80"/>
<evidence type="ECO:0000313" key="3">
    <source>
        <dbReference type="EMBL" id="TKW13581.1"/>
    </source>
</evidence>
<organism evidence="3 4">
    <name type="scientific">Setaria viridis</name>
    <name type="common">Green bristlegrass</name>
    <name type="synonym">Setaria italica subsp. viridis</name>
    <dbReference type="NCBI Taxonomy" id="4556"/>
    <lineage>
        <taxon>Eukaryota</taxon>
        <taxon>Viridiplantae</taxon>
        <taxon>Streptophyta</taxon>
        <taxon>Embryophyta</taxon>
        <taxon>Tracheophyta</taxon>
        <taxon>Spermatophyta</taxon>
        <taxon>Magnoliopsida</taxon>
        <taxon>Liliopsida</taxon>
        <taxon>Poales</taxon>
        <taxon>Poaceae</taxon>
        <taxon>PACMAD clade</taxon>
        <taxon>Panicoideae</taxon>
        <taxon>Panicodae</taxon>
        <taxon>Paniceae</taxon>
        <taxon>Cenchrinae</taxon>
        <taxon>Setaria</taxon>
    </lineage>
</organism>
<gene>
    <name evidence="3" type="ORF">SEVIR_5G111200v2</name>
</gene>
<reference evidence="3" key="1">
    <citation type="submission" date="2019-03" db="EMBL/GenBank/DDBJ databases">
        <title>WGS assembly of Setaria viridis.</title>
        <authorList>
            <person name="Huang P."/>
            <person name="Jenkins J."/>
            <person name="Grimwood J."/>
            <person name="Barry K."/>
            <person name="Healey A."/>
            <person name="Mamidi S."/>
            <person name="Sreedasyam A."/>
            <person name="Shu S."/>
            <person name="Feldman M."/>
            <person name="Wu J."/>
            <person name="Yu Y."/>
            <person name="Chen C."/>
            <person name="Johnson J."/>
            <person name="Rokhsar D."/>
            <person name="Baxter I."/>
            <person name="Schmutz J."/>
            <person name="Brutnell T."/>
            <person name="Kellogg E."/>
        </authorList>
    </citation>
    <scope>NUCLEOTIDE SEQUENCE [LARGE SCALE GENOMIC DNA]</scope>
</reference>
<feature type="compositionally biased region" description="Low complexity" evidence="1">
    <location>
        <begin position="309"/>
        <end position="336"/>
    </location>
</feature>
<dbReference type="Gramene" id="TKW13581">
    <property type="protein sequence ID" value="TKW13581"/>
    <property type="gene ID" value="SEVIR_5G111200v2"/>
</dbReference>
<dbReference type="PANTHER" id="PTHR33018:SF19">
    <property type="entry name" value="OS12G0558775 PROTEIN"/>
    <property type="match status" value="1"/>
</dbReference>
<protein>
    <recommendedName>
        <fullName evidence="2">DUF8039 domain-containing protein</fullName>
    </recommendedName>
</protein>
<dbReference type="PANTHER" id="PTHR33018">
    <property type="entry name" value="OS10G0338966 PROTEIN-RELATED"/>
    <property type="match status" value="1"/>
</dbReference>
<feature type="domain" description="DUF8039" evidence="2">
    <location>
        <begin position="153"/>
        <end position="241"/>
    </location>
</feature>
<name>A0A4U6UC80_SETVI</name>
<dbReference type="Proteomes" id="UP000298652">
    <property type="component" value="Chromosome 5"/>
</dbReference>
<evidence type="ECO:0000259" key="2">
    <source>
        <dbReference type="Pfam" id="PF26133"/>
    </source>
</evidence>
<evidence type="ECO:0000256" key="1">
    <source>
        <dbReference type="SAM" id="MobiDB-lite"/>
    </source>
</evidence>
<dbReference type="EMBL" id="CM016556">
    <property type="protein sequence ID" value="TKW13581.1"/>
    <property type="molecule type" value="Genomic_DNA"/>
</dbReference>
<accession>A0A4U6UC80</accession>
<feature type="region of interest" description="Disordered" evidence="1">
    <location>
        <begin position="250"/>
        <end position="336"/>
    </location>
</feature>
<keyword evidence="4" id="KW-1185">Reference proteome</keyword>
<dbReference type="Pfam" id="PF26133">
    <property type="entry name" value="DUF8039"/>
    <property type="match status" value="1"/>
</dbReference>
<sequence>MWKFLKQTFSFPRSKELRKRIKHYARKQLGESFRRWRGELNDKYVKKGLTPFNEYGSITPAQWDEFVAEKIFDLSERQRKGELVPNRDKDVLNLTLGMKEHGCVRGVSSKLTIKDGFERDRASYKSHSHYKDDLRETAEKALESSFKDFLLATLAEYTPCSLHVPIGRAGKTKEVAKGLAIPIGGLFEGKPILHHYAYVTMLEINSNYDDHKIDIPTVEGIHCLGQSIGNTILWHKRDIILSSVPSEHALVDSTLPSPAPPAAASEEQRVATPPDAASEEQQVATPPASPAAASEPVDWPEDHPPPAQASPQQKQVDLPEEPQQQQVDPPEEPQQQ</sequence>
<evidence type="ECO:0000313" key="4">
    <source>
        <dbReference type="Proteomes" id="UP000298652"/>
    </source>
</evidence>
<proteinExistence type="predicted"/>